<name>A0A654DHY0_SPHMU</name>
<organism evidence="1 2">
    <name type="scientific">Sphingobacterium multivorum</name>
    <dbReference type="NCBI Taxonomy" id="28454"/>
    <lineage>
        <taxon>Bacteria</taxon>
        <taxon>Pseudomonadati</taxon>
        <taxon>Bacteroidota</taxon>
        <taxon>Sphingobacteriia</taxon>
        <taxon>Sphingobacteriales</taxon>
        <taxon>Sphingobacteriaceae</taxon>
        <taxon>Sphingobacterium</taxon>
    </lineage>
</organism>
<sequence length="73" mass="7662">MVVALPAGKSSPKFLTVIKRLNIASGATGSGSGSTAVGSLLLQDPNTIKNANTGMNFNSLLRFFIVIVTRFFC</sequence>
<proteinExistence type="predicted"/>
<dbReference type="EMBL" id="CABWMV010000025">
    <property type="protein sequence ID" value="VXD04788.1"/>
    <property type="molecule type" value="Genomic_DNA"/>
</dbReference>
<accession>A0A654DHY0</accession>
<evidence type="ECO:0000313" key="1">
    <source>
        <dbReference type="EMBL" id="VXD04788.1"/>
    </source>
</evidence>
<protein>
    <submittedName>
        <fullName evidence="1">Uncharacterized protein</fullName>
    </submittedName>
</protein>
<evidence type="ECO:0000313" key="2">
    <source>
        <dbReference type="Proteomes" id="UP000432350"/>
    </source>
</evidence>
<dbReference type="AlphaFoldDB" id="A0A654DHY0"/>
<reference evidence="1 2" key="1">
    <citation type="submission" date="2019-10" db="EMBL/GenBank/DDBJ databases">
        <authorList>
            <person name="Karimi E."/>
        </authorList>
    </citation>
    <scope>NUCLEOTIDE SEQUENCE [LARGE SCALE GENOMIC DNA]</scope>
    <source>
        <strain evidence="1">Sphingobacterium sp. 8BC</strain>
    </source>
</reference>
<gene>
    <name evidence="1" type="ORF">SPHINGO8BC_60315</name>
</gene>
<dbReference type="Proteomes" id="UP000432350">
    <property type="component" value="Unassembled WGS sequence"/>
</dbReference>